<dbReference type="AlphaFoldDB" id="A0A5C3NU62"/>
<name>A0A5C3NU62_9APHY</name>
<accession>A0A5C3NU62</accession>
<proteinExistence type="predicted"/>
<dbReference type="EMBL" id="ML212009">
    <property type="protein sequence ID" value="TFK79520.1"/>
    <property type="molecule type" value="Genomic_DNA"/>
</dbReference>
<evidence type="ECO:0000313" key="2">
    <source>
        <dbReference type="Proteomes" id="UP000308197"/>
    </source>
</evidence>
<organism evidence="1 2">
    <name type="scientific">Polyporus arcularius HHB13444</name>
    <dbReference type="NCBI Taxonomy" id="1314778"/>
    <lineage>
        <taxon>Eukaryota</taxon>
        <taxon>Fungi</taxon>
        <taxon>Dikarya</taxon>
        <taxon>Basidiomycota</taxon>
        <taxon>Agaricomycotina</taxon>
        <taxon>Agaricomycetes</taxon>
        <taxon>Polyporales</taxon>
        <taxon>Polyporaceae</taxon>
        <taxon>Polyporus</taxon>
    </lineage>
</organism>
<dbReference type="InParanoid" id="A0A5C3NU62"/>
<dbReference type="Proteomes" id="UP000308197">
    <property type="component" value="Unassembled WGS sequence"/>
</dbReference>
<reference evidence="1 2" key="1">
    <citation type="journal article" date="2019" name="Nat. Ecol. Evol.">
        <title>Megaphylogeny resolves global patterns of mushroom evolution.</title>
        <authorList>
            <person name="Varga T."/>
            <person name="Krizsan K."/>
            <person name="Foldi C."/>
            <person name="Dima B."/>
            <person name="Sanchez-Garcia M."/>
            <person name="Sanchez-Ramirez S."/>
            <person name="Szollosi G.J."/>
            <person name="Szarkandi J.G."/>
            <person name="Papp V."/>
            <person name="Albert L."/>
            <person name="Andreopoulos W."/>
            <person name="Angelini C."/>
            <person name="Antonin V."/>
            <person name="Barry K.W."/>
            <person name="Bougher N.L."/>
            <person name="Buchanan P."/>
            <person name="Buyck B."/>
            <person name="Bense V."/>
            <person name="Catcheside P."/>
            <person name="Chovatia M."/>
            <person name="Cooper J."/>
            <person name="Damon W."/>
            <person name="Desjardin D."/>
            <person name="Finy P."/>
            <person name="Geml J."/>
            <person name="Haridas S."/>
            <person name="Hughes K."/>
            <person name="Justo A."/>
            <person name="Karasinski D."/>
            <person name="Kautmanova I."/>
            <person name="Kiss B."/>
            <person name="Kocsube S."/>
            <person name="Kotiranta H."/>
            <person name="LaButti K.M."/>
            <person name="Lechner B.E."/>
            <person name="Liimatainen K."/>
            <person name="Lipzen A."/>
            <person name="Lukacs Z."/>
            <person name="Mihaltcheva S."/>
            <person name="Morgado L.N."/>
            <person name="Niskanen T."/>
            <person name="Noordeloos M.E."/>
            <person name="Ohm R.A."/>
            <person name="Ortiz-Santana B."/>
            <person name="Ovrebo C."/>
            <person name="Racz N."/>
            <person name="Riley R."/>
            <person name="Savchenko A."/>
            <person name="Shiryaev A."/>
            <person name="Soop K."/>
            <person name="Spirin V."/>
            <person name="Szebenyi C."/>
            <person name="Tomsovsky M."/>
            <person name="Tulloss R.E."/>
            <person name="Uehling J."/>
            <person name="Grigoriev I.V."/>
            <person name="Vagvolgyi C."/>
            <person name="Papp T."/>
            <person name="Martin F.M."/>
            <person name="Miettinen O."/>
            <person name="Hibbett D.S."/>
            <person name="Nagy L.G."/>
        </authorList>
    </citation>
    <scope>NUCLEOTIDE SEQUENCE [LARGE SCALE GENOMIC DNA]</scope>
    <source>
        <strain evidence="1 2">HHB13444</strain>
    </source>
</reference>
<evidence type="ECO:0000313" key="1">
    <source>
        <dbReference type="EMBL" id="TFK79520.1"/>
    </source>
</evidence>
<keyword evidence="2" id="KW-1185">Reference proteome</keyword>
<sequence length="172" mass="18937">MHDARTLSALNRDVWGPAVCLELGRRSTRQDGGRREGETRYVTIHAPHPRPCTDRGYAQKECERPLLQAADVENRPSAASCTHFAGARLSTSGAMGVSADTRSRIVFAVLDSRATRRERERCGDVEGCVLRLRTREGARLMHGHGLLDDYVPLPCQVRTSAGCRCPLSPLLS</sequence>
<gene>
    <name evidence="1" type="ORF">K466DRAFT_14108</name>
</gene>
<protein>
    <submittedName>
        <fullName evidence="1">Uncharacterized protein</fullName>
    </submittedName>
</protein>